<name>A0A7Z9BPL7_9CYAN</name>
<dbReference type="Gene3D" id="3.40.50.720">
    <property type="entry name" value="NAD(P)-binding Rossmann-like Domain"/>
    <property type="match status" value="2"/>
</dbReference>
<dbReference type="GO" id="GO:0000271">
    <property type="term" value="P:polysaccharide biosynthetic process"/>
    <property type="evidence" value="ECO:0007669"/>
    <property type="project" value="InterPro"/>
</dbReference>
<dbReference type="PANTHER" id="PTHR43491:SF1">
    <property type="entry name" value="UDP-N-ACETYL-D-MANNOSAMINE DEHYDROGENASE"/>
    <property type="match status" value="1"/>
</dbReference>
<dbReference type="AlphaFoldDB" id="A0A7Z9BPL7"/>
<dbReference type="GO" id="GO:0016628">
    <property type="term" value="F:oxidoreductase activity, acting on the CH-CH group of donors, NAD or NADP as acceptor"/>
    <property type="evidence" value="ECO:0007669"/>
    <property type="project" value="InterPro"/>
</dbReference>
<evidence type="ECO:0000256" key="3">
    <source>
        <dbReference type="PIRNR" id="PIRNR000124"/>
    </source>
</evidence>
<keyword evidence="1 5" id="KW-0560">Oxidoreductase</keyword>
<comment type="similarity">
    <text evidence="3">Belongs to the UDP-glucose/GDP-mannose dehydrogenase family.</text>
</comment>
<protein>
    <submittedName>
        <fullName evidence="5">UDP-N-acetyl-D-glucosamine 6-dehydrogenase</fullName>
        <ecNumber evidence="5">1.1.1.136</ecNumber>
    </submittedName>
</protein>
<sequence>MEKTTIALQLKEKIKNHTAIVAVVGLGYVGLPFAVEKAKVGFRVLGIEQNPVRAEQINNGENYISDVKDEDLNEVVNNGKFQAVTNFERVSEADVIVICVPTPLTKNLTPNLSYIESVTAEIANHLRPGQLVTLESTTYPGTTDEVMLPILEQVSGLEEGKDFFLAYSPERVDPGNKRYTTRNTNKVVGASHPVSLEVATLFYRQTILHVVPVSSAKAAELVKVFENTFRAVNIALVNELTILCDCMNLNVWEVLDAANTKPFGIMPFYPGPGVGGHCIPLDPHYLEWKAKEFNFNTHFIALAGEVNRKMPQFVREKTWRVLNQKGIAPSRANILVMGVAYKKDLGDWRESPSVEVIELLLKDGVEVIYHDPYVTNLSVGGFDLASVELTDRTIESADLVLISTDHTEIDYVNLIDKAQIILDTRGVTRHLDCNQAKVVLL</sequence>
<dbReference type="EMBL" id="CZCU02000099">
    <property type="protein sequence ID" value="VXD14050.1"/>
    <property type="molecule type" value="Genomic_DNA"/>
</dbReference>
<dbReference type="SMART" id="SM00984">
    <property type="entry name" value="UDPG_MGDP_dh_C"/>
    <property type="match status" value="1"/>
</dbReference>
<dbReference type="Pfam" id="PF00984">
    <property type="entry name" value="UDPG_MGDP_dh"/>
    <property type="match status" value="1"/>
</dbReference>
<dbReference type="EC" id="1.1.1.136" evidence="5"/>
<reference evidence="5" key="1">
    <citation type="submission" date="2019-10" db="EMBL/GenBank/DDBJ databases">
        <authorList>
            <consortium name="Genoscope - CEA"/>
            <person name="William W."/>
        </authorList>
    </citation>
    <scope>NUCLEOTIDE SEQUENCE [LARGE SCALE GENOMIC DNA]</scope>
    <source>
        <strain evidence="5">BBR_PRJEB10992</strain>
    </source>
</reference>
<dbReference type="InterPro" id="IPR014027">
    <property type="entry name" value="UDP-Glc/GDP-Man_DH_C"/>
</dbReference>
<proteinExistence type="inferred from homology"/>
<dbReference type="GO" id="GO:0051287">
    <property type="term" value="F:NAD binding"/>
    <property type="evidence" value="ECO:0007669"/>
    <property type="project" value="InterPro"/>
</dbReference>
<evidence type="ECO:0000256" key="2">
    <source>
        <dbReference type="ARBA" id="ARBA00023027"/>
    </source>
</evidence>
<dbReference type="SUPFAM" id="SSF48179">
    <property type="entry name" value="6-phosphogluconate dehydrogenase C-terminal domain-like"/>
    <property type="match status" value="1"/>
</dbReference>
<comment type="caution">
    <text evidence="5">The sequence shown here is derived from an EMBL/GenBank/DDBJ whole genome shotgun (WGS) entry which is preliminary data.</text>
</comment>
<dbReference type="InterPro" id="IPR001732">
    <property type="entry name" value="UDP-Glc/GDP-Man_DH_N"/>
</dbReference>
<keyword evidence="6" id="KW-1185">Reference proteome</keyword>
<evidence type="ECO:0000259" key="4">
    <source>
        <dbReference type="SMART" id="SM00984"/>
    </source>
</evidence>
<dbReference type="GO" id="GO:0047004">
    <property type="term" value="F:UDP-N-acetylglucosamine 6-dehydrogenase activity"/>
    <property type="evidence" value="ECO:0007669"/>
    <property type="project" value="UniProtKB-EC"/>
</dbReference>
<dbReference type="InterPro" id="IPR017476">
    <property type="entry name" value="UDP-Glc/GDP-Man"/>
</dbReference>
<organism evidence="5 6">
    <name type="scientific">Planktothrix serta PCC 8927</name>
    <dbReference type="NCBI Taxonomy" id="671068"/>
    <lineage>
        <taxon>Bacteria</taxon>
        <taxon>Bacillati</taxon>
        <taxon>Cyanobacteriota</taxon>
        <taxon>Cyanophyceae</taxon>
        <taxon>Oscillatoriophycideae</taxon>
        <taxon>Oscillatoriales</taxon>
        <taxon>Microcoleaceae</taxon>
        <taxon>Planktothrix</taxon>
    </lineage>
</organism>
<dbReference type="Pfam" id="PF03720">
    <property type="entry name" value="UDPG_MGDP_dh_C"/>
    <property type="match status" value="1"/>
</dbReference>
<evidence type="ECO:0000256" key="1">
    <source>
        <dbReference type="ARBA" id="ARBA00023002"/>
    </source>
</evidence>
<dbReference type="InterPro" id="IPR008927">
    <property type="entry name" value="6-PGluconate_DH-like_C_sf"/>
</dbReference>
<accession>A0A7Z9BPL7</accession>
<evidence type="ECO:0000313" key="5">
    <source>
        <dbReference type="EMBL" id="VXD14050.1"/>
    </source>
</evidence>
<dbReference type="OrthoDB" id="9803238at2"/>
<evidence type="ECO:0000313" key="6">
    <source>
        <dbReference type="Proteomes" id="UP000184550"/>
    </source>
</evidence>
<dbReference type="PIRSF" id="PIRSF000124">
    <property type="entry name" value="UDPglc_GDPman_dh"/>
    <property type="match status" value="1"/>
</dbReference>
<feature type="domain" description="UDP-glucose/GDP-mannose dehydrogenase C-terminal" evidence="4">
    <location>
        <begin position="335"/>
        <end position="430"/>
    </location>
</feature>
<dbReference type="PIRSF" id="PIRSF500136">
    <property type="entry name" value="UDP_ManNAc_DH"/>
    <property type="match status" value="1"/>
</dbReference>
<dbReference type="InterPro" id="IPR036220">
    <property type="entry name" value="UDP-Glc/GDP-Man_DH_C_sf"/>
</dbReference>
<dbReference type="Proteomes" id="UP000184550">
    <property type="component" value="Unassembled WGS sequence"/>
</dbReference>
<dbReference type="InterPro" id="IPR036291">
    <property type="entry name" value="NAD(P)-bd_dom_sf"/>
</dbReference>
<dbReference type="Pfam" id="PF03721">
    <property type="entry name" value="UDPG_MGDP_dh_N"/>
    <property type="match status" value="1"/>
</dbReference>
<dbReference type="PANTHER" id="PTHR43491">
    <property type="entry name" value="UDP-N-ACETYL-D-MANNOSAMINE DEHYDROGENASE"/>
    <property type="match status" value="1"/>
</dbReference>
<dbReference type="InterPro" id="IPR028359">
    <property type="entry name" value="UDP_ManNAc/GlcNAc_DH"/>
</dbReference>
<gene>
    <name evidence="5" type="primary">wbpA</name>
    <name evidence="5" type="ORF">PL8927_270236</name>
</gene>
<dbReference type="InterPro" id="IPR014026">
    <property type="entry name" value="UDP-Glc/GDP-Man_DH_dimer"/>
</dbReference>
<dbReference type="NCBIfam" id="TIGR03026">
    <property type="entry name" value="NDP-sugDHase"/>
    <property type="match status" value="1"/>
</dbReference>
<dbReference type="SUPFAM" id="SSF52413">
    <property type="entry name" value="UDP-glucose/GDP-mannose dehydrogenase C-terminal domain"/>
    <property type="match status" value="1"/>
</dbReference>
<dbReference type="RefSeq" id="WP_083618677.1">
    <property type="nucleotide sequence ID" value="NZ_LR734844.1"/>
</dbReference>
<keyword evidence="2" id="KW-0520">NAD</keyword>
<dbReference type="SUPFAM" id="SSF51735">
    <property type="entry name" value="NAD(P)-binding Rossmann-fold domains"/>
    <property type="match status" value="1"/>
</dbReference>